<dbReference type="Pfam" id="PF01435">
    <property type="entry name" value="Peptidase_M48"/>
    <property type="match status" value="1"/>
</dbReference>
<keyword evidence="1 8" id="KW-0645">Protease</keyword>
<keyword evidence="9" id="KW-1133">Transmembrane helix</keyword>
<dbReference type="GO" id="GO:0004222">
    <property type="term" value="F:metalloendopeptidase activity"/>
    <property type="evidence" value="ECO:0007669"/>
    <property type="project" value="InterPro"/>
</dbReference>
<evidence type="ECO:0000256" key="2">
    <source>
        <dbReference type="ARBA" id="ARBA00022723"/>
    </source>
</evidence>
<organism evidence="12 13">
    <name type="scientific">Bacillus mesophilus</name>
    <dbReference type="NCBI Taxonomy" id="1808955"/>
    <lineage>
        <taxon>Bacteria</taxon>
        <taxon>Bacillati</taxon>
        <taxon>Bacillota</taxon>
        <taxon>Bacilli</taxon>
        <taxon>Bacillales</taxon>
        <taxon>Bacillaceae</taxon>
        <taxon>Bacillus</taxon>
    </lineage>
</organism>
<dbReference type="InterPro" id="IPR032456">
    <property type="entry name" value="Peptidase_M48_N"/>
</dbReference>
<dbReference type="PANTHER" id="PTHR10120">
    <property type="entry name" value="CAAX PRENYL PROTEASE 1"/>
    <property type="match status" value="1"/>
</dbReference>
<dbReference type="Gene3D" id="3.30.2010.10">
    <property type="entry name" value="Metalloproteases ('zincins'), catalytic domain"/>
    <property type="match status" value="1"/>
</dbReference>
<comment type="caution">
    <text evidence="12">The sequence shown here is derived from an EMBL/GenBank/DDBJ whole genome shotgun (WGS) entry which is preliminary data.</text>
</comment>
<feature type="transmembrane region" description="Helical" evidence="9">
    <location>
        <begin position="9"/>
        <end position="27"/>
    </location>
</feature>
<evidence type="ECO:0000256" key="6">
    <source>
        <dbReference type="PIRSR" id="PIRSR627057-1"/>
    </source>
</evidence>
<evidence type="ECO:0000256" key="1">
    <source>
        <dbReference type="ARBA" id="ARBA00022670"/>
    </source>
</evidence>
<dbReference type="RefSeq" id="WP_163177577.1">
    <property type="nucleotide sequence ID" value="NZ_JAAIWM010000001.1"/>
</dbReference>
<keyword evidence="9" id="KW-0812">Transmembrane</keyword>
<evidence type="ECO:0000256" key="9">
    <source>
        <dbReference type="SAM" id="Phobius"/>
    </source>
</evidence>
<evidence type="ECO:0000313" key="12">
    <source>
        <dbReference type="EMBL" id="NEY70712.1"/>
    </source>
</evidence>
<keyword evidence="4 7" id="KW-0862">Zinc</keyword>
<feature type="transmembrane region" description="Helical" evidence="9">
    <location>
        <begin position="150"/>
        <end position="168"/>
    </location>
</feature>
<keyword evidence="3 8" id="KW-0378">Hydrolase</keyword>
<proteinExistence type="inferred from homology"/>
<feature type="transmembrane region" description="Helical" evidence="9">
    <location>
        <begin position="327"/>
        <end position="345"/>
    </location>
</feature>
<accession>A0A6M0Q3E2</accession>
<comment type="similarity">
    <text evidence="8">Belongs to the peptidase M48 family.</text>
</comment>
<feature type="binding site" evidence="7">
    <location>
        <position position="281"/>
    </location>
    <ligand>
        <name>Zn(2+)</name>
        <dbReference type="ChEBI" id="CHEBI:29105"/>
        <note>catalytic</note>
    </ligand>
</feature>
<evidence type="ECO:0000256" key="5">
    <source>
        <dbReference type="ARBA" id="ARBA00023049"/>
    </source>
</evidence>
<feature type="binding site" evidence="7">
    <location>
        <position position="277"/>
    </location>
    <ligand>
        <name>Zn(2+)</name>
        <dbReference type="ChEBI" id="CHEBI:29105"/>
        <note>catalytic</note>
    </ligand>
</feature>
<feature type="binding site" evidence="7">
    <location>
        <position position="357"/>
    </location>
    <ligand>
        <name>Zn(2+)</name>
        <dbReference type="ChEBI" id="CHEBI:29105"/>
        <note>catalytic</note>
    </ligand>
</feature>
<feature type="transmembrane region" description="Helical" evidence="9">
    <location>
        <begin position="287"/>
        <end position="306"/>
    </location>
</feature>
<keyword evidence="2 7" id="KW-0479">Metal-binding</keyword>
<feature type="domain" description="CAAX prenyl protease 1 N-terminal" evidence="11">
    <location>
        <begin position="44"/>
        <end position="203"/>
    </location>
</feature>
<feature type="active site" description="Proton donor" evidence="6">
    <location>
        <position position="361"/>
    </location>
</feature>
<reference evidence="12 13" key="1">
    <citation type="submission" date="2020-02" db="EMBL/GenBank/DDBJ databases">
        <title>Bacillus aquiflavi sp. nov., isolated from yellow water of strong flavor Chinese baijiu in Yibin region of China.</title>
        <authorList>
            <person name="Xie J."/>
        </authorList>
    </citation>
    <scope>NUCLEOTIDE SEQUENCE [LARGE SCALE GENOMIC DNA]</scope>
    <source>
        <strain evidence="12 13">SA4</strain>
    </source>
</reference>
<dbReference type="Pfam" id="PF16491">
    <property type="entry name" value="Peptidase_M48_N"/>
    <property type="match status" value="1"/>
</dbReference>
<name>A0A6M0Q3E2_9BACI</name>
<feature type="transmembrane region" description="Helical" evidence="9">
    <location>
        <begin position="175"/>
        <end position="198"/>
    </location>
</feature>
<dbReference type="InterPro" id="IPR027057">
    <property type="entry name" value="CAXX_Prtase_1"/>
</dbReference>
<dbReference type="InterPro" id="IPR001915">
    <property type="entry name" value="Peptidase_M48"/>
</dbReference>
<evidence type="ECO:0000259" key="11">
    <source>
        <dbReference type="Pfam" id="PF16491"/>
    </source>
</evidence>
<feature type="domain" description="Peptidase M48" evidence="10">
    <location>
        <begin position="207"/>
        <end position="414"/>
    </location>
</feature>
<feature type="transmembrane region" description="Helical" evidence="9">
    <location>
        <begin position="103"/>
        <end position="121"/>
    </location>
</feature>
<keyword evidence="13" id="KW-1185">Reference proteome</keyword>
<dbReference type="EMBL" id="JAAIWM010000001">
    <property type="protein sequence ID" value="NEY70712.1"/>
    <property type="molecule type" value="Genomic_DNA"/>
</dbReference>
<keyword evidence="9" id="KW-0472">Membrane</keyword>
<dbReference type="GO" id="GO:0046872">
    <property type="term" value="F:metal ion binding"/>
    <property type="evidence" value="ECO:0007669"/>
    <property type="project" value="UniProtKB-KW"/>
</dbReference>
<dbReference type="Proteomes" id="UP000481043">
    <property type="component" value="Unassembled WGS sequence"/>
</dbReference>
<gene>
    <name evidence="12" type="ORF">G4D63_03055</name>
</gene>
<evidence type="ECO:0000256" key="3">
    <source>
        <dbReference type="ARBA" id="ARBA00022801"/>
    </source>
</evidence>
<sequence length="423" mass="49203">MKKAVWRSVLVYVLFSVVMSLYIFQWADTSIPSPYQGTAADPATFMTEQQLLLSEDYSKVRNVLYFLTTPYEWLLLFVLLGLGLSAKIQSWSQMTVRVQALQICIYLFWMTLFTTILTLPFKLYGYNLSKEYGINVQPFQGWMKDFMLDFWINFFITAIIVVVLYSLMKKSAKRWWLYAWFLSIPFTLFLTFIQPVYIDPLYNDFYPLKDKQLEAQILSLADEAGIPAAHVFEVNMSEKTNAMNAYVNGIGDHSRIVLWDTTLNKLNDQEVLFIMAHEMGHYVKKHVFLGIISYLAVSLAGLYLIYRLMNFIIRVWGSRIGINHTHDIATIPLFFLLLSLLSFLFTPISNTVSRHHEIEADRYAVELTGDQTAAVGSFQELSKSNLSQVNPPLIVKIFRYTHPTMLERIHYLDTYEFKEIEKK</sequence>
<protein>
    <submittedName>
        <fullName evidence="12">M48 family metallopeptidase</fullName>
    </submittedName>
</protein>
<feature type="transmembrane region" description="Helical" evidence="9">
    <location>
        <begin position="63"/>
        <end position="82"/>
    </location>
</feature>
<dbReference type="CDD" id="cd07343">
    <property type="entry name" value="M48A_Zmpste24p_like"/>
    <property type="match status" value="1"/>
</dbReference>
<evidence type="ECO:0000259" key="10">
    <source>
        <dbReference type="Pfam" id="PF01435"/>
    </source>
</evidence>
<feature type="active site" evidence="6">
    <location>
        <position position="278"/>
    </location>
</feature>
<dbReference type="GO" id="GO:0071586">
    <property type="term" value="P:CAAX-box protein processing"/>
    <property type="evidence" value="ECO:0007669"/>
    <property type="project" value="InterPro"/>
</dbReference>
<evidence type="ECO:0000256" key="4">
    <source>
        <dbReference type="ARBA" id="ARBA00022833"/>
    </source>
</evidence>
<dbReference type="FunFam" id="3.30.2010.10:FF:000010">
    <property type="entry name" value="M48 family peptidase"/>
    <property type="match status" value="1"/>
</dbReference>
<dbReference type="AlphaFoldDB" id="A0A6M0Q3E2"/>
<evidence type="ECO:0000313" key="13">
    <source>
        <dbReference type="Proteomes" id="UP000481043"/>
    </source>
</evidence>
<evidence type="ECO:0000256" key="8">
    <source>
        <dbReference type="RuleBase" id="RU003983"/>
    </source>
</evidence>
<comment type="cofactor">
    <cofactor evidence="7 8">
        <name>Zn(2+)</name>
        <dbReference type="ChEBI" id="CHEBI:29105"/>
    </cofactor>
    <text evidence="7 8">Binds 1 zinc ion per subunit.</text>
</comment>
<evidence type="ECO:0000256" key="7">
    <source>
        <dbReference type="PIRSR" id="PIRSR627057-2"/>
    </source>
</evidence>
<keyword evidence="5 8" id="KW-0482">Metalloprotease</keyword>